<dbReference type="InterPro" id="IPR015943">
    <property type="entry name" value="WD40/YVTN_repeat-like_dom_sf"/>
</dbReference>
<dbReference type="InterPro" id="IPR053224">
    <property type="entry name" value="Sensory_adhesion_molecule"/>
</dbReference>
<gene>
    <name evidence="2" type="ORF">LJ657_08420</name>
</gene>
<comment type="caution">
    <text evidence="2">The sequence shown here is derived from an EMBL/GenBank/DDBJ whole genome shotgun (WGS) entry which is preliminary data.</text>
</comment>
<dbReference type="InterPro" id="IPR006311">
    <property type="entry name" value="TAT_signal"/>
</dbReference>
<feature type="chain" id="PRO_5040280862" evidence="1">
    <location>
        <begin position="28"/>
        <end position="326"/>
    </location>
</feature>
<protein>
    <submittedName>
        <fullName evidence="2">Superoxide dismutase</fullName>
    </submittedName>
</protein>
<keyword evidence="1" id="KW-0732">Signal</keyword>
<dbReference type="PROSITE" id="PS51318">
    <property type="entry name" value="TAT"/>
    <property type="match status" value="1"/>
</dbReference>
<evidence type="ECO:0000313" key="2">
    <source>
        <dbReference type="EMBL" id="MCD9873695.1"/>
    </source>
</evidence>
<feature type="signal peptide" evidence="1">
    <location>
        <begin position="1"/>
        <end position="27"/>
    </location>
</feature>
<dbReference type="PANTHER" id="PTHR31460:SF3">
    <property type="entry name" value="MESOCENTIN"/>
    <property type="match status" value="1"/>
</dbReference>
<sequence>MSRSIHRRTFLTGAAALAGTIALPATAARAAAAPRISTAFTLPEERAYPEGIALDARTGDAYVGSYTTGAVYRAARGSRAAEVFLPSGTDGRTTANGLKADPAGRLWVIDSTAGVDVYDLRTRALLARFTVPVGGPSFVNDLALGPDGTAYLTDSSRPVVYRVTPADLGRARGGSATLDAAYDLSPVAPSEGLLLNGIVVDPSGRYLLAVGMTGGGLYRVGTVTGSVRQVTLDGGDLKNGDGLELAHGTLWAAHNATNTLSRWRLSPDGTSARLERRFTDTALQIPTTLARTHGRLLVVRSQFDKGGPMGSGVPEEPFTVAWVDGI</sequence>
<dbReference type="Gene3D" id="2.130.10.10">
    <property type="entry name" value="YVTN repeat-like/Quinoprotein amine dehydrogenase"/>
    <property type="match status" value="1"/>
</dbReference>
<name>A0A9Q3VMS5_9ACTN</name>
<keyword evidence="3" id="KW-1185">Reference proteome</keyword>
<dbReference type="SUPFAM" id="SSF101898">
    <property type="entry name" value="NHL repeat"/>
    <property type="match status" value="1"/>
</dbReference>
<dbReference type="EMBL" id="JAJSBI010000003">
    <property type="protein sequence ID" value="MCD9873695.1"/>
    <property type="molecule type" value="Genomic_DNA"/>
</dbReference>
<dbReference type="InterPro" id="IPR011042">
    <property type="entry name" value="6-blade_b-propeller_TolB-like"/>
</dbReference>
<dbReference type="Proteomes" id="UP001108029">
    <property type="component" value="Unassembled WGS sequence"/>
</dbReference>
<dbReference type="RefSeq" id="WP_232647765.1">
    <property type="nucleotide sequence ID" value="NZ_JAJSBI010000003.1"/>
</dbReference>
<reference evidence="2" key="1">
    <citation type="submission" date="2021-12" db="EMBL/GenBank/DDBJ databases">
        <authorList>
            <person name="Lee J.-H."/>
            <person name="Kim S.-B."/>
        </authorList>
    </citation>
    <scope>NUCLEOTIDE SEQUENCE</scope>
    <source>
        <strain evidence="2">NR30</strain>
    </source>
</reference>
<organism evidence="2 3">
    <name type="scientific">Streptomyces guryensis</name>
    <dbReference type="NCBI Taxonomy" id="2886947"/>
    <lineage>
        <taxon>Bacteria</taxon>
        <taxon>Bacillati</taxon>
        <taxon>Actinomycetota</taxon>
        <taxon>Actinomycetes</taxon>
        <taxon>Kitasatosporales</taxon>
        <taxon>Streptomycetaceae</taxon>
        <taxon>Streptomyces</taxon>
    </lineage>
</organism>
<dbReference type="PANTHER" id="PTHR31460">
    <property type="match status" value="1"/>
</dbReference>
<proteinExistence type="predicted"/>
<evidence type="ECO:0000313" key="3">
    <source>
        <dbReference type="Proteomes" id="UP001108029"/>
    </source>
</evidence>
<evidence type="ECO:0000256" key="1">
    <source>
        <dbReference type="SAM" id="SignalP"/>
    </source>
</evidence>
<accession>A0A9Q3VMS5</accession>
<dbReference type="Gene3D" id="2.120.10.30">
    <property type="entry name" value="TolB, C-terminal domain"/>
    <property type="match status" value="1"/>
</dbReference>
<dbReference type="AlphaFoldDB" id="A0A9Q3VMS5"/>